<name>A0A8S5LQQ8_9CAUD</name>
<reference evidence="1" key="1">
    <citation type="journal article" date="2021" name="Proc. Natl. Acad. Sci. U.S.A.">
        <title>A Catalog of Tens of Thousands of Viruses from Human Metagenomes Reveals Hidden Associations with Chronic Diseases.</title>
        <authorList>
            <person name="Tisza M.J."/>
            <person name="Buck C.B."/>
        </authorList>
    </citation>
    <scope>NUCLEOTIDE SEQUENCE</scope>
    <source>
        <strain evidence="1">CtTC45</strain>
    </source>
</reference>
<sequence>MGTNCSCYFCPCTWVYGNYGARPNYMASSRQCNIDSFF</sequence>
<organism evidence="1">
    <name type="scientific">Siphoviridae sp. ctTC45</name>
    <dbReference type="NCBI Taxonomy" id="2827573"/>
    <lineage>
        <taxon>Viruses</taxon>
        <taxon>Duplodnaviria</taxon>
        <taxon>Heunggongvirae</taxon>
        <taxon>Uroviricota</taxon>
        <taxon>Caudoviricetes</taxon>
    </lineage>
</organism>
<accession>A0A8S5LQQ8</accession>
<dbReference type="EMBL" id="BK015895">
    <property type="protein sequence ID" value="DAD72179.1"/>
    <property type="molecule type" value="Genomic_DNA"/>
</dbReference>
<proteinExistence type="predicted"/>
<evidence type="ECO:0000313" key="1">
    <source>
        <dbReference type="EMBL" id="DAD72179.1"/>
    </source>
</evidence>
<protein>
    <submittedName>
        <fullName evidence="1">Uncharacterized protein</fullName>
    </submittedName>
</protein>